<protein>
    <submittedName>
        <fullName evidence="2">Uncharacterized protein</fullName>
    </submittedName>
</protein>
<name>A0A4C1Y0H2_EUMVA</name>
<dbReference type="AlphaFoldDB" id="A0A4C1Y0H2"/>
<gene>
    <name evidence="2" type="ORF">EVAR_38373_1</name>
</gene>
<organism evidence="2 3">
    <name type="scientific">Eumeta variegata</name>
    <name type="common">Bagworm moth</name>
    <name type="synonym">Eumeta japonica</name>
    <dbReference type="NCBI Taxonomy" id="151549"/>
    <lineage>
        <taxon>Eukaryota</taxon>
        <taxon>Metazoa</taxon>
        <taxon>Ecdysozoa</taxon>
        <taxon>Arthropoda</taxon>
        <taxon>Hexapoda</taxon>
        <taxon>Insecta</taxon>
        <taxon>Pterygota</taxon>
        <taxon>Neoptera</taxon>
        <taxon>Endopterygota</taxon>
        <taxon>Lepidoptera</taxon>
        <taxon>Glossata</taxon>
        <taxon>Ditrysia</taxon>
        <taxon>Tineoidea</taxon>
        <taxon>Psychidae</taxon>
        <taxon>Oiketicinae</taxon>
        <taxon>Eumeta</taxon>
    </lineage>
</organism>
<keyword evidence="3" id="KW-1185">Reference proteome</keyword>
<dbReference type="Proteomes" id="UP000299102">
    <property type="component" value="Unassembled WGS sequence"/>
</dbReference>
<evidence type="ECO:0000313" key="3">
    <source>
        <dbReference type="Proteomes" id="UP000299102"/>
    </source>
</evidence>
<evidence type="ECO:0000256" key="1">
    <source>
        <dbReference type="SAM" id="MobiDB-lite"/>
    </source>
</evidence>
<feature type="region of interest" description="Disordered" evidence="1">
    <location>
        <begin position="166"/>
        <end position="187"/>
    </location>
</feature>
<reference evidence="2 3" key="1">
    <citation type="journal article" date="2019" name="Commun. Biol.">
        <title>The bagworm genome reveals a unique fibroin gene that provides high tensile strength.</title>
        <authorList>
            <person name="Kono N."/>
            <person name="Nakamura H."/>
            <person name="Ohtoshi R."/>
            <person name="Tomita M."/>
            <person name="Numata K."/>
            <person name="Arakawa K."/>
        </authorList>
    </citation>
    <scope>NUCLEOTIDE SEQUENCE [LARGE SCALE GENOMIC DNA]</scope>
</reference>
<dbReference type="EMBL" id="BGZK01000995">
    <property type="protein sequence ID" value="GBP67905.1"/>
    <property type="molecule type" value="Genomic_DNA"/>
</dbReference>
<sequence>MGDGDHLFSDVSPARLSLDYAIKYKRRFLRLMISNTYSYIIAAMPTDEYSGSRAIIGYSDNTRARPARATLLRAITDAGVGTTCAGAALRSRPTVPELVSDTKTETNRTGFRTFMTRHHAMSRAPFGAVVAVELVSFESVAASTFRVALYHGSGIILKAHTYFTERHPRSRQRSGQVAERRPRQISRVSTKTSLVTRPATCLRDWGF</sequence>
<evidence type="ECO:0000313" key="2">
    <source>
        <dbReference type="EMBL" id="GBP67905.1"/>
    </source>
</evidence>
<comment type="caution">
    <text evidence="2">The sequence shown here is derived from an EMBL/GenBank/DDBJ whole genome shotgun (WGS) entry which is preliminary data.</text>
</comment>
<proteinExistence type="predicted"/>
<accession>A0A4C1Y0H2</accession>